<feature type="transmembrane region" description="Helical" evidence="7">
    <location>
        <begin position="189"/>
        <end position="207"/>
    </location>
</feature>
<evidence type="ECO:0000313" key="8">
    <source>
        <dbReference type="EMBL" id="KAG6466125.1"/>
    </source>
</evidence>
<evidence type="ECO:0000256" key="7">
    <source>
        <dbReference type="SAM" id="Phobius"/>
    </source>
</evidence>
<reference evidence="8 9" key="1">
    <citation type="submission" date="2020-08" db="EMBL/GenBank/DDBJ databases">
        <title>Plant Genome Project.</title>
        <authorList>
            <person name="Zhang R.-G."/>
        </authorList>
    </citation>
    <scope>NUCLEOTIDE SEQUENCE [LARGE SCALE GENOMIC DNA]</scope>
    <source>
        <tissue evidence="8">Rhizome</tissue>
    </source>
</reference>
<feature type="binding site" evidence="5">
    <location>
        <position position="318"/>
    </location>
    <ligand>
        <name>Zn(2+)</name>
        <dbReference type="ChEBI" id="CHEBI:29105"/>
    </ligand>
</feature>
<dbReference type="GO" id="GO:0009744">
    <property type="term" value="P:response to sucrose"/>
    <property type="evidence" value="ECO:0007669"/>
    <property type="project" value="UniProtKB-ARBA"/>
</dbReference>
<evidence type="ECO:0000256" key="5">
    <source>
        <dbReference type="PIRSR" id="PIRSR604254-1"/>
    </source>
</evidence>
<dbReference type="AlphaFoldDB" id="A0A8J5EMB9"/>
<protein>
    <recommendedName>
        <fullName evidence="10">Heptahelical transmembrane protein 2</fullName>
    </recommendedName>
</protein>
<feature type="binding site" evidence="5">
    <location>
        <position position="173"/>
    </location>
    <ligand>
        <name>Zn(2+)</name>
        <dbReference type="ChEBI" id="CHEBI:29105"/>
    </ligand>
</feature>
<keyword evidence="3 7" id="KW-1133">Transmembrane helix</keyword>
<evidence type="ECO:0000256" key="1">
    <source>
        <dbReference type="ARBA" id="ARBA00004141"/>
    </source>
</evidence>
<dbReference type="PANTHER" id="PTHR20855:SF100">
    <property type="entry name" value="HEPTAHELICAL TRANSMEMBRANE PROTEIN 2"/>
    <property type="match status" value="1"/>
</dbReference>
<accession>A0A8J5EMB9</accession>
<evidence type="ECO:0000256" key="3">
    <source>
        <dbReference type="ARBA" id="ARBA00022989"/>
    </source>
</evidence>
<proteinExistence type="predicted"/>
<keyword evidence="5" id="KW-0479">Metal-binding</keyword>
<sequence length="364" mass="40388">MEVKARRRKASGRKVSKELDGGMGPAAARRSRPRLVRYEELPEFLKDNEFIRGHYRAEWPIRDALLSAFAWHNETVNVWTHLGGFLLFLALTVAWAMEPIEFTGAVVPPLAEWAFSHSSICLTNIQENSLDNSSWLSTLLSNFDNVAVAVPRWPTLVFLLGSMGCLSISAVSHLLACHSPRLNLFFWRLDYAGISLMIVSSFVPPVYYAFLCHPVARRAYIGAIAVLGLLAVVTLLAPALSSPRFRPLRAVLFLTMGFSGVVPAVHALCLNWDHREVHIALALEVAMAVAYASGATVYVRRIPERWRPGEFDLVGHSHQIFHVLVLVGALTHCLATKVLVDWRNRPMMASCSDLHATATSVLAT</sequence>
<organism evidence="8 9">
    <name type="scientific">Zingiber officinale</name>
    <name type="common">Ginger</name>
    <name type="synonym">Amomum zingiber</name>
    <dbReference type="NCBI Taxonomy" id="94328"/>
    <lineage>
        <taxon>Eukaryota</taxon>
        <taxon>Viridiplantae</taxon>
        <taxon>Streptophyta</taxon>
        <taxon>Embryophyta</taxon>
        <taxon>Tracheophyta</taxon>
        <taxon>Spermatophyta</taxon>
        <taxon>Magnoliopsida</taxon>
        <taxon>Liliopsida</taxon>
        <taxon>Zingiberales</taxon>
        <taxon>Zingiberaceae</taxon>
        <taxon>Zingiber</taxon>
    </lineage>
</organism>
<dbReference type="GO" id="GO:0016020">
    <property type="term" value="C:membrane"/>
    <property type="evidence" value="ECO:0007669"/>
    <property type="project" value="UniProtKB-SubCell"/>
</dbReference>
<dbReference type="InterPro" id="IPR004254">
    <property type="entry name" value="AdipoR/HlyIII-related"/>
</dbReference>
<evidence type="ECO:0000256" key="6">
    <source>
        <dbReference type="SAM" id="MobiDB-lite"/>
    </source>
</evidence>
<evidence type="ECO:0008006" key="10">
    <source>
        <dbReference type="Google" id="ProtNLM"/>
    </source>
</evidence>
<feature type="transmembrane region" description="Helical" evidence="7">
    <location>
        <begin position="279"/>
        <end position="299"/>
    </location>
</feature>
<evidence type="ECO:0000313" key="9">
    <source>
        <dbReference type="Proteomes" id="UP000734854"/>
    </source>
</evidence>
<name>A0A8J5EMB9_ZINOF</name>
<feature type="region of interest" description="Disordered" evidence="6">
    <location>
        <begin position="1"/>
        <end position="28"/>
    </location>
</feature>
<feature type="binding site" evidence="5">
    <location>
        <position position="322"/>
    </location>
    <ligand>
        <name>Zn(2+)</name>
        <dbReference type="ChEBI" id="CHEBI:29105"/>
    </ligand>
</feature>
<gene>
    <name evidence="8" type="ORF">ZIOFF_076076</name>
</gene>
<dbReference type="Proteomes" id="UP000734854">
    <property type="component" value="Unassembled WGS sequence"/>
</dbReference>
<feature type="transmembrane region" description="Helical" evidence="7">
    <location>
        <begin position="251"/>
        <end position="273"/>
    </location>
</feature>
<evidence type="ECO:0000256" key="4">
    <source>
        <dbReference type="ARBA" id="ARBA00023136"/>
    </source>
</evidence>
<dbReference type="Pfam" id="PF03006">
    <property type="entry name" value="HlyIII"/>
    <property type="match status" value="1"/>
</dbReference>
<dbReference type="GO" id="GO:0038023">
    <property type="term" value="F:signaling receptor activity"/>
    <property type="evidence" value="ECO:0007669"/>
    <property type="project" value="TreeGrafter"/>
</dbReference>
<feature type="compositionally biased region" description="Basic residues" evidence="6">
    <location>
        <begin position="1"/>
        <end position="14"/>
    </location>
</feature>
<feature type="transmembrane region" description="Helical" evidence="7">
    <location>
        <begin position="219"/>
        <end position="239"/>
    </location>
</feature>
<comment type="subcellular location">
    <subcellularLocation>
        <location evidence="1">Membrane</location>
        <topology evidence="1">Multi-pass membrane protein</topology>
    </subcellularLocation>
</comment>
<keyword evidence="5" id="KW-0862">Zinc</keyword>
<keyword evidence="4 7" id="KW-0472">Membrane</keyword>
<dbReference type="EMBL" id="JACMSC010000196">
    <property type="protein sequence ID" value="KAG6466125.1"/>
    <property type="molecule type" value="Genomic_DNA"/>
</dbReference>
<comment type="caution">
    <text evidence="8">The sequence shown here is derived from an EMBL/GenBank/DDBJ whole genome shotgun (WGS) entry which is preliminary data.</text>
</comment>
<dbReference type="GO" id="GO:0046872">
    <property type="term" value="F:metal ion binding"/>
    <property type="evidence" value="ECO:0007669"/>
    <property type="project" value="UniProtKB-KW"/>
</dbReference>
<keyword evidence="2 7" id="KW-0812">Transmembrane</keyword>
<dbReference type="PANTHER" id="PTHR20855">
    <property type="entry name" value="ADIPOR/PROGESTIN RECEPTOR-RELATED"/>
    <property type="match status" value="1"/>
</dbReference>
<evidence type="ECO:0000256" key="2">
    <source>
        <dbReference type="ARBA" id="ARBA00022692"/>
    </source>
</evidence>
<feature type="transmembrane region" description="Helical" evidence="7">
    <location>
        <begin position="156"/>
        <end position="177"/>
    </location>
</feature>
<dbReference type="GO" id="GO:0009725">
    <property type="term" value="P:response to hormone"/>
    <property type="evidence" value="ECO:0007669"/>
    <property type="project" value="UniProtKB-ARBA"/>
</dbReference>
<keyword evidence="9" id="KW-1185">Reference proteome</keyword>
<feature type="transmembrane region" description="Helical" evidence="7">
    <location>
        <begin position="320"/>
        <end position="340"/>
    </location>
</feature>